<evidence type="ECO:0000313" key="2">
    <source>
        <dbReference type="Proteomes" id="UP000488506"/>
    </source>
</evidence>
<dbReference type="AlphaFoldDB" id="A0A833L1Y9"/>
<comment type="caution">
    <text evidence="1">The sequence shown here is derived from an EMBL/GenBank/DDBJ whole genome shotgun (WGS) entry which is preliminary data.</text>
</comment>
<gene>
    <name evidence="1" type="ORF">FD145_419</name>
</gene>
<evidence type="ECO:0000313" key="1">
    <source>
        <dbReference type="EMBL" id="KAF0134851.1"/>
    </source>
</evidence>
<proteinExistence type="predicted"/>
<dbReference type="EMBL" id="WPAF01000004">
    <property type="protein sequence ID" value="KAF0134851.1"/>
    <property type="molecule type" value="Genomic_DNA"/>
</dbReference>
<reference evidence="1 2" key="1">
    <citation type="submission" date="2019-12" db="EMBL/GenBank/DDBJ databases">
        <authorList>
            <person name="Wolfe R."/>
            <person name="Danczak R."/>
            <person name="Wilkins M."/>
        </authorList>
    </citation>
    <scope>NUCLEOTIDE SEQUENCE [LARGE SCALE GENOMIC DNA]</scope>
    <source>
        <strain evidence="1">X2_MaxBin.013</strain>
    </source>
</reference>
<organism evidence="1 2">
    <name type="scientific">Candidatus Saganbacteria bacterium</name>
    <dbReference type="NCBI Taxonomy" id="2575572"/>
    <lineage>
        <taxon>Bacteria</taxon>
        <taxon>Bacillati</taxon>
        <taxon>Saganbacteria</taxon>
    </lineage>
</organism>
<name>A0A833L1Y9_UNCSA</name>
<dbReference type="Proteomes" id="UP000488506">
    <property type="component" value="Unassembled WGS sequence"/>
</dbReference>
<protein>
    <submittedName>
        <fullName evidence="1">Uncharacterized protein</fullName>
    </submittedName>
</protein>
<sequence>MICRLVVIFLILFYGGAGATLRDLPFKETYDTPEFSIKFSPTYPLVIGKETNIYIKTPLNAVGIIVQFKDTLKVNLVKSGDTWSGKVNIFDKYKDGWQPLTIYIKHKKNIGFMTIFDNIFNFFRQKSEPKYKYEVIGKRFWIRAFTPLKKGGKAKLEIKQFAPKEFDRISKGLDATQESMAIEISPTAEAISIEASPIAIKGSRIFSFQSRNIEGSKEGYLAGIAREESLRLNISGKVSDTDINANFFSTSSIGTTQVASREEKISILLKRASTEAYFGDFTADLADTEFSRLNKVLSGVKLSGDYEKFSFKAIASTPQGQSKAVKMYGNGTQGPYTLGYKTVVNSERVYVDGALQKRGEDYEIDYIAGTVTFKNKIIIKTQIIEIYFDWRETTYKHSTYALRANGNLNPNLKLGASWIDDSDLKNGADAIYTSTSSAEAPKSHYILGTDGELNLGSLLSAKGEFAYSEKNLNILDPQNPKSIGKAGKIETSSMLGPFYLGTRYKKIGAKFELISDALPKQNLLEYGGLFTFRPNDVVNASANYNNEKFSQAGVDFNTLTRNAKIMLSPQKLPSLGFSLDELEENNDPVPPYTQINRLTTRNYYDLNHTIGRLNFSSKYTHEKRLNRYPTEEATIYKIAGFGLSTTGIEKFSLAANLELKDSDLPGGIKPFTKTYSLNLSASPRKEYMASIALDYIDDSIDGKTNVTDIAYKADPTEKISTDGKYNVTSVNELFGSTNEVVTKTVGSFRLDLRPVQALRLKYYFKPNFTILNRTQGKTYNDETQQYEINLLPSNSLMLGGVYKTNNNLSIDKTDYPNYKRISSDQNSKSYIYTLKSAPLRFISLELNYLMDDAIANNLQSPATSETFQRTNGQNREFSANIRTSLSERFAVDSSYSNKFTKSGTAEMLDNSTNSQTMTGSLKGTLNLNDFWAFSLSYSFSQSKDFLSIQESYSITPGAGFIFRFYEGLRIDGDYTYSKFYQSLSTEKTNISLRAKYDLSEYVHISLRHEQEISKQPDYRTSDFTGYVEINL</sequence>
<accession>A0A833L1Y9</accession>